<reference evidence="2" key="1">
    <citation type="submission" date="2019-03" db="EMBL/GenBank/DDBJ databases">
        <title>Lake Tanganyika Metagenome-Assembled Genomes (MAGs).</title>
        <authorList>
            <person name="Tran P."/>
        </authorList>
    </citation>
    <scope>NUCLEOTIDE SEQUENCE</scope>
    <source>
        <strain evidence="2">K_DeepCast_150m_m2_040</strain>
    </source>
</reference>
<evidence type="ECO:0000313" key="3">
    <source>
        <dbReference type="Proteomes" id="UP000779900"/>
    </source>
</evidence>
<sequence>MIGLRKLHLVIGFTLVPFLLVTAVTGVVYLLMPRYYQVLRWHGWFKWGGLVLAAGIVFLAVSGGILYLSMRIQQWKRKAKAKAALASKSPTA</sequence>
<organism evidence="2 3">
    <name type="scientific">candidate division WOR-3 bacterium</name>
    <dbReference type="NCBI Taxonomy" id="2052148"/>
    <lineage>
        <taxon>Bacteria</taxon>
        <taxon>Bacteria division WOR-3</taxon>
    </lineage>
</organism>
<feature type="transmembrane region" description="Helical" evidence="1">
    <location>
        <begin position="44"/>
        <end position="68"/>
    </location>
</feature>
<dbReference type="AlphaFoldDB" id="A0A938BRN9"/>
<accession>A0A938BRN9</accession>
<keyword evidence="1" id="KW-0472">Membrane</keyword>
<name>A0A938BRN9_UNCW3</name>
<feature type="transmembrane region" description="Helical" evidence="1">
    <location>
        <begin position="7"/>
        <end position="32"/>
    </location>
</feature>
<keyword evidence="1" id="KW-1133">Transmembrane helix</keyword>
<evidence type="ECO:0000313" key="2">
    <source>
        <dbReference type="EMBL" id="MBM3331815.1"/>
    </source>
</evidence>
<keyword evidence="1" id="KW-0812">Transmembrane</keyword>
<protein>
    <submittedName>
        <fullName evidence="2">Uncharacterized protein</fullName>
    </submittedName>
</protein>
<evidence type="ECO:0000256" key="1">
    <source>
        <dbReference type="SAM" id="Phobius"/>
    </source>
</evidence>
<dbReference type="Proteomes" id="UP000779900">
    <property type="component" value="Unassembled WGS sequence"/>
</dbReference>
<dbReference type="EMBL" id="VGIR01000045">
    <property type="protein sequence ID" value="MBM3331815.1"/>
    <property type="molecule type" value="Genomic_DNA"/>
</dbReference>
<proteinExistence type="predicted"/>
<comment type="caution">
    <text evidence="2">The sequence shown here is derived from an EMBL/GenBank/DDBJ whole genome shotgun (WGS) entry which is preliminary data.</text>
</comment>
<gene>
    <name evidence="2" type="ORF">FJY68_08200</name>
</gene>